<keyword evidence="2" id="KW-0732">Signal</keyword>
<dbReference type="Gene3D" id="3.40.50.1820">
    <property type="entry name" value="alpha/beta hydrolase"/>
    <property type="match status" value="1"/>
</dbReference>
<gene>
    <name evidence="3" type="ORF">DM860_006194</name>
</gene>
<feature type="signal peptide" evidence="2">
    <location>
        <begin position="1"/>
        <end position="22"/>
    </location>
</feature>
<organism evidence="3 4">
    <name type="scientific">Cuscuta australis</name>
    <dbReference type="NCBI Taxonomy" id="267555"/>
    <lineage>
        <taxon>Eukaryota</taxon>
        <taxon>Viridiplantae</taxon>
        <taxon>Streptophyta</taxon>
        <taxon>Embryophyta</taxon>
        <taxon>Tracheophyta</taxon>
        <taxon>Spermatophyta</taxon>
        <taxon>Magnoliopsida</taxon>
        <taxon>eudicotyledons</taxon>
        <taxon>Gunneridae</taxon>
        <taxon>Pentapetalae</taxon>
        <taxon>asterids</taxon>
        <taxon>lamiids</taxon>
        <taxon>Solanales</taxon>
        <taxon>Convolvulaceae</taxon>
        <taxon>Cuscuteae</taxon>
        <taxon>Cuscuta</taxon>
        <taxon>Cuscuta subgen. Grammica</taxon>
        <taxon>Cuscuta sect. Cleistogrammica</taxon>
    </lineage>
</organism>
<dbReference type="Proteomes" id="UP000249390">
    <property type="component" value="Unassembled WGS sequence"/>
</dbReference>
<evidence type="ECO:0000313" key="3">
    <source>
        <dbReference type="EMBL" id="RAL46040.1"/>
    </source>
</evidence>
<dbReference type="InterPro" id="IPR029058">
    <property type="entry name" value="AB_hydrolase_fold"/>
</dbReference>
<dbReference type="GO" id="GO:0006508">
    <property type="term" value="P:proteolysis"/>
    <property type="evidence" value="ECO:0007669"/>
    <property type="project" value="InterPro"/>
</dbReference>
<dbReference type="AlphaFoldDB" id="A0A328DL98"/>
<proteinExistence type="inferred from homology"/>
<accession>A0A328DL98</accession>
<name>A0A328DL98_9ASTE</name>
<comment type="caution">
    <text evidence="3">The sequence shown here is derived from an EMBL/GenBank/DDBJ whole genome shotgun (WGS) entry which is preliminary data.</text>
</comment>
<dbReference type="SUPFAM" id="SSF53474">
    <property type="entry name" value="alpha/beta-Hydrolases"/>
    <property type="match status" value="1"/>
</dbReference>
<dbReference type="InterPro" id="IPR001563">
    <property type="entry name" value="Peptidase_S10"/>
</dbReference>
<dbReference type="Pfam" id="PF00450">
    <property type="entry name" value="Peptidase_S10"/>
    <property type="match status" value="1"/>
</dbReference>
<dbReference type="GO" id="GO:0004185">
    <property type="term" value="F:serine-type carboxypeptidase activity"/>
    <property type="evidence" value="ECO:0007669"/>
    <property type="project" value="InterPro"/>
</dbReference>
<protein>
    <submittedName>
        <fullName evidence="3">Uncharacterized protein</fullName>
    </submittedName>
</protein>
<evidence type="ECO:0000313" key="4">
    <source>
        <dbReference type="Proteomes" id="UP000249390"/>
    </source>
</evidence>
<keyword evidence="4" id="KW-1185">Reference proteome</keyword>
<evidence type="ECO:0000256" key="2">
    <source>
        <dbReference type="SAM" id="SignalP"/>
    </source>
</evidence>
<comment type="similarity">
    <text evidence="1">Belongs to the peptidase S10 family.</text>
</comment>
<dbReference type="EMBL" id="NQVE01000125">
    <property type="protein sequence ID" value="RAL46040.1"/>
    <property type="molecule type" value="Genomic_DNA"/>
</dbReference>
<sequence length="79" mass="8877">MALLCFMLFSSLCSLFLVIAHAERINSLPGQPEKVNFKQFSGNIVSDEHYGRSLFYYFVGAQSNQPLKLPLTFWLGGGM</sequence>
<feature type="chain" id="PRO_5016468741" evidence="2">
    <location>
        <begin position="23"/>
        <end position="79"/>
    </location>
</feature>
<evidence type="ECO:0000256" key="1">
    <source>
        <dbReference type="ARBA" id="ARBA00009431"/>
    </source>
</evidence>
<reference evidence="3 4" key="1">
    <citation type="submission" date="2018-06" db="EMBL/GenBank/DDBJ databases">
        <title>The Genome of Cuscuta australis (Dodder) Provides Insight into the Evolution of Plant Parasitism.</title>
        <authorList>
            <person name="Liu H."/>
        </authorList>
    </citation>
    <scope>NUCLEOTIDE SEQUENCE [LARGE SCALE GENOMIC DNA]</scope>
    <source>
        <strain evidence="4">cv. Yunnan</strain>
        <tissue evidence="3">Vines</tissue>
    </source>
</reference>